<keyword evidence="1 5" id="KW-0597">Phosphoprotein</keyword>
<evidence type="ECO:0000313" key="8">
    <source>
        <dbReference type="EMBL" id="AOZ08389.1"/>
    </source>
</evidence>
<dbReference type="GO" id="GO:0003677">
    <property type="term" value="F:DNA binding"/>
    <property type="evidence" value="ECO:0007669"/>
    <property type="project" value="UniProtKB-KW"/>
</dbReference>
<keyword evidence="3 8" id="KW-0238">DNA-binding</keyword>
<dbReference type="InterPro" id="IPR058245">
    <property type="entry name" value="NreC/VraR/RcsB-like_REC"/>
</dbReference>
<evidence type="ECO:0000259" key="7">
    <source>
        <dbReference type="PROSITE" id="PS50110"/>
    </source>
</evidence>
<evidence type="ECO:0000256" key="3">
    <source>
        <dbReference type="ARBA" id="ARBA00023125"/>
    </source>
</evidence>
<dbReference type="PRINTS" id="PR00038">
    <property type="entry name" value="HTHLUXR"/>
</dbReference>
<dbReference type="PANTHER" id="PTHR43214">
    <property type="entry name" value="TWO-COMPONENT RESPONSE REGULATOR"/>
    <property type="match status" value="1"/>
</dbReference>
<dbReference type="Pfam" id="PF00072">
    <property type="entry name" value="Response_reg"/>
    <property type="match status" value="1"/>
</dbReference>
<organism evidence="8 9">
    <name type="scientific">Cupriavidus malaysiensis</name>
    <dbReference type="NCBI Taxonomy" id="367825"/>
    <lineage>
        <taxon>Bacteria</taxon>
        <taxon>Pseudomonadati</taxon>
        <taxon>Pseudomonadota</taxon>
        <taxon>Betaproteobacteria</taxon>
        <taxon>Burkholderiales</taxon>
        <taxon>Burkholderiaceae</taxon>
        <taxon>Cupriavidus</taxon>
    </lineage>
</organism>
<feature type="domain" description="HTH luxR-type" evidence="6">
    <location>
        <begin position="141"/>
        <end position="206"/>
    </location>
</feature>
<evidence type="ECO:0000256" key="5">
    <source>
        <dbReference type="PROSITE-ProRule" id="PRU00169"/>
    </source>
</evidence>
<dbReference type="PROSITE" id="PS50110">
    <property type="entry name" value="RESPONSE_REGULATORY"/>
    <property type="match status" value="1"/>
</dbReference>
<feature type="modified residue" description="4-aspartylphosphate" evidence="5">
    <location>
        <position position="54"/>
    </location>
</feature>
<sequence length="209" mass="22827">MTTILIVDDHPALRMVMKAQLEQILGVGNILEADNGQATVEAVRQYAPDLVVLDLDIPKINGLDVVPRLKVMQPEIRVLVVSGQDQSAFATRAMQAGAQGFVSKTQDIKEIVRCVEAVMAGYMVFPDLSRTGAAVRGATPDDERLRRLSDKEVVILQMLAKGLTNKSIGEALFISNKTVSSHKARIMVKLQATSLVELVDFARRCKITA</sequence>
<evidence type="ECO:0000256" key="1">
    <source>
        <dbReference type="ARBA" id="ARBA00022553"/>
    </source>
</evidence>
<dbReference type="RefSeq" id="WP_071017458.1">
    <property type="nucleotide sequence ID" value="NZ_CP017755.1"/>
</dbReference>
<dbReference type="Proteomes" id="UP000177515">
    <property type="component" value="Chromosome 2"/>
</dbReference>
<evidence type="ECO:0000256" key="4">
    <source>
        <dbReference type="ARBA" id="ARBA00023163"/>
    </source>
</evidence>
<dbReference type="EMBL" id="CP017755">
    <property type="protein sequence ID" value="AOZ08389.1"/>
    <property type="molecule type" value="Genomic_DNA"/>
</dbReference>
<reference evidence="8 9" key="1">
    <citation type="submission" date="2016-10" db="EMBL/GenBank/DDBJ databases">
        <title>Complete genome sequences of three Cupriavidus strains isolated from various Malaysian environments.</title>
        <authorList>
            <person name="Abdullah A.A.-A."/>
            <person name="Shafie N.A.H."/>
            <person name="Lau N.S."/>
        </authorList>
    </citation>
    <scope>NUCLEOTIDE SEQUENCE [LARGE SCALE GENOMIC DNA]</scope>
    <source>
        <strain evidence="8 9">USMAA1020</strain>
    </source>
</reference>
<dbReference type="Pfam" id="PF00196">
    <property type="entry name" value="GerE"/>
    <property type="match status" value="1"/>
</dbReference>
<dbReference type="SMART" id="SM00421">
    <property type="entry name" value="HTH_LUXR"/>
    <property type="match status" value="1"/>
</dbReference>
<evidence type="ECO:0000259" key="6">
    <source>
        <dbReference type="PROSITE" id="PS50043"/>
    </source>
</evidence>
<dbReference type="InterPro" id="IPR016032">
    <property type="entry name" value="Sig_transdc_resp-reg_C-effctor"/>
</dbReference>
<gene>
    <name evidence="8" type="ORF">BKK80_20695</name>
</gene>
<dbReference type="SUPFAM" id="SSF52172">
    <property type="entry name" value="CheY-like"/>
    <property type="match status" value="1"/>
</dbReference>
<evidence type="ECO:0000313" key="9">
    <source>
        <dbReference type="Proteomes" id="UP000177515"/>
    </source>
</evidence>
<keyword evidence="9" id="KW-1185">Reference proteome</keyword>
<dbReference type="SMART" id="SM00448">
    <property type="entry name" value="REC"/>
    <property type="match status" value="1"/>
</dbReference>
<dbReference type="CDD" id="cd06170">
    <property type="entry name" value="LuxR_C_like"/>
    <property type="match status" value="1"/>
</dbReference>
<protein>
    <submittedName>
        <fullName evidence="8">DNA-binding response regulator</fullName>
    </submittedName>
</protein>
<dbReference type="InterPro" id="IPR000792">
    <property type="entry name" value="Tscrpt_reg_LuxR_C"/>
</dbReference>
<dbReference type="InterPro" id="IPR039420">
    <property type="entry name" value="WalR-like"/>
</dbReference>
<dbReference type="InterPro" id="IPR001789">
    <property type="entry name" value="Sig_transdc_resp-reg_receiver"/>
</dbReference>
<dbReference type="PROSITE" id="PS50043">
    <property type="entry name" value="HTH_LUXR_2"/>
    <property type="match status" value="1"/>
</dbReference>
<name>A0ABM7D7P8_9BURK</name>
<feature type="domain" description="Response regulatory" evidence="7">
    <location>
        <begin position="3"/>
        <end position="119"/>
    </location>
</feature>
<proteinExistence type="predicted"/>
<dbReference type="InterPro" id="IPR011006">
    <property type="entry name" value="CheY-like_superfamily"/>
</dbReference>
<accession>A0ABM7D7P8</accession>
<dbReference type="SUPFAM" id="SSF46894">
    <property type="entry name" value="C-terminal effector domain of the bipartite response regulators"/>
    <property type="match status" value="1"/>
</dbReference>
<dbReference type="PROSITE" id="PS00622">
    <property type="entry name" value="HTH_LUXR_1"/>
    <property type="match status" value="1"/>
</dbReference>
<dbReference type="PANTHER" id="PTHR43214:SF41">
    <property type="entry name" value="NITRATE_NITRITE RESPONSE REGULATOR PROTEIN NARP"/>
    <property type="match status" value="1"/>
</dbReference>
<dbReference type="InterPro" id="IPR036388">
    <property type="entry name" value="WH-like_DNA-bd_sf"/>
</dbReference>
<dbReference type="CDD" id="cd17535">
    <property type="entry name" value="REC_NarL-like"/>
    <property type="match status" value="1"/>
</dbReference>
<dbReference type="Gene3D" id="3.40.50.2300">
    <property type="match status" value="1"/>
</dbReference>
<dbReference type="Gene3D" id="1.10.10.10">
    <property type="entry name" value="Winged helix-like DNA-binding domain superfamily/Winged helix DNA-binding domain"/>
    <property type="match status" value="1"/>
</dbReference>
<keyword evidence="2" id="KW-0805">Transcription regulation</keyword>
<evidence type="ECO:0000256" key="2">
    <source>
        <dbReference type="ARBA" id="ARBA00023015"/>
    </source>
</evidence>
<keyword evidence="4" id="KW-0804">Transcription</keyword>